<protein>
    <submittedName>
        <fullName evidence="9">General L-amino acid transport system permease protein</fullName>
    </submittedName>
</protein>
<dbReference type="OrthoDB" id="9805999at2"/>
<feature type="transmembrane region" description="Helical" evidence="7">
    <location>
        <begin position="194"/>
        <end position="217"/>
    </location>
</feature>
<dbReference type="Pfam" id="PF00528">
    <property type="entry name" value="BPD_transp_1"/>
    <property type="match status" value="1"/>
</dbReference>
<evidence type="ECO:0000256" key="6">
    <source>
        <dbReference type="ARBA" id="ARBA00023136"/>
    </source>
</evidence>
<dbReference type="EMBL" id="FODJ01000001">
    <property type="protein sequence ID" value="SEN66572.1"/>
    <property type="molecule type" value="Genomic_DNA"/>
</dbReference>
<organism evidence="9 10">
    <name type="scientific">Amphibacillus marinus</name>
    <dbReference type="NCBI Taxonomy" id="872970"/>
    <lineage>
        <taxon>Bacteria</taxon>
        <taxon>Bacillati</taxon>
        <taxon>Bacillota</taxon>
        <taxon>Bacilli</taxon>
        <taxon>Bacillales</taxon>
        <taxon>Bacillaceae</taxon>
        <taxon>Amphibacillus</taxon>
    </lineage>
</organism>
<dbReference type="GO" id="GO:0043190">
    <property type="term" value="C:ATP-binding cassette (ABC) transporter complex"/>
    <property type="evidence" value="ECO:0007669"/>
    <property type="project" value="InterPro"/>
</dbReference>
<keyword evidence="3" id="KW-1003">Cell membrane</keyword>
<evidence type="ECO:0000313" key="10">
    <source>
        <dbReference type="Proteomes" id="UP000199300"/>
    </source>
</evidence>
<dbReference type="GO" id="GO:0022857">
    <property type="term" value="F:transmembrane transporter activity"/>
    <property type="evidence" value="ECO:0007669"/>
    <property type="project" value="InterPro"/>
</dbReference>
<keyword evidence="4 7" id="KW-0812">Transmembrane</keyword>
<sequence>MSVDLKIVENKQMIAPPKTSASLWDWVRNNLFNNWYNTILTFVAGFIIIGIAYNVLSWVLFEAQWTVITNNYRLFMVGRYPLSELWRIWSLLTIVSFMFGLCSGSFKGTILRLSGILAGIYLIHLLAPFTASSSKVWLAVQLAGLVIGFLIALKLPYNKRIAIIGWVITIPLVFFFIHGFGILPEVRTTFWNGLLLTVLLAGVAIILSFPLGVLLALGRTSKLPAIKYFCIGYIELIRAVPLITIFLMAQVLIPLFLPTGLTIDNLLRVMLGATLFTAAYAAENVRGGLQSIPNGQYEAAKAIGLNPFQTTFFIVLPQALRAIIPTIVGQSISMFKDTSLVAIVGLLDLLGIAQSVKSNPEFLGRHMEVYIYIAFVYWVIAYSMSYSSRRIEKSLGVGER</sequence>
<keyword evidence="10" id="KW-1185">Reference proteome</keyword>
<feature type="transmembrane region" description="Helical" evidence="7">
    <location>
        <begin position="85"/>
        <end position="103"/>
    </location>
</feature>
<comment type="subcellular location">
    <subcellularLocation>
        <location evidence="1 7">Cell membrane</location>
        <topology evidence="1 7">Multi-pass membrane protein</topology>
    </subcellularLocation>
</comment>
<evidence type="ECO:0000256" key="3">
    <source>
        <dbReference type="ARBA" id="ARBA00022475"/>
    </source>
</evidence>
<proteinExistence type="inferred from homology"/>
<dbReference type="InterPro" id="IPR000515">
    <property type="entry name" value="MetI-like"/>
</dbReference>
<dbReference type="InterPro" id="IPR010065">
    <property type="entry name" value="AA_ABC_transptr_permease_3TM"/>
</dbReference>
<dbReference type="AlphaFoldDB" id="A0A1H8IEA4"/>
<dbReference type="PANTHER" id="PTHR30614:SF41">
    <property type="entry name" value="INNER MEMBRANE AMINO-ACID ABC TRANSPORTER PERMEASE PROTEIN YHDY"/>
    <property type="match status" value="1"/>
</dbReference>
<feature type="domain" description="ABC transmembrane type-1" evidence="8">
    <location>
        <begin position="194"/>
        <end position="388"/>
    </location>
</feature>
<evidence type="ECO:0000256" key="5">
    <source>
        <dbReference type="ARBA" id="ARBA00022989"/>
    </source>
</evidence>
<evidence type="ECO:0000256" key="1">
    <source>
        <dbReference type="ARBA" id="ARBA00004651"/>
    </source>
</evidence>
<dbReference type="NCBIfam" id="TIGR01726">
    <property type="entry name" value="HEQRo_perm_3TM"/>
    <property type="match status" value="1"/>
</dbReference>
<dbReference type="Gene3D" id="1.10.3720.10">
    <property type="entry name" value="MetI-like"/>
    <property type="match status" value="1"/>
</dbReference>
<dbReference type="GO" id="GO:0006865">
    <property type="term" value="P:amino acid transport"/>
    <property type="evidence" value="ECO:0007669"/>
    <property type="project" value="TreeGrafter"/>
</dbReference>
<evidence type="ECO:0000313" key="9">
    <source>
        <dbReference type="EMBL" id="SEN66572.1"/>
    </source>
</evidence>
<dbReference type="InterPro" id="IPR043429">
    <property type="entry name" value="ArtM/GltK/GlnP/TcyL/YhdX-like"/>
</dbReference>
<feature type="transmembrane region" description="Helical" evidence="7">
    <location>
        <begin position="38"/>
        <end position="61"/>
    </location>
</feature>
<keyword evidence="6 7" id="KW-0472">Membrane</keyword>
<comment type="similarity">
    <text evidence="7">Belongs to the binding-protein-dependent transport system permease family.</text>
</comment>
<keyword evidence="5 7" id="KW-1133">Transmembrane helix</keyword>
<accession>A0A1H8IEA4</accession>
<feature type="transmembrane region" description="Helical" evidence="7">
    <location>
        <begin position="162"/>
        <end position="182"/>
    </location>
</feature>
<evidence type="ECO:0000256" key="2">
    <source>
        <dbReference type="ARBA" id="ARBA00022448"/>
    </source>
</evidence>
<dbReference type="STRING" id="872970.SAMN04488134_101592"/>
<dbReference type="RefSeq" id="WP_091494636.1">
    <property type="nucleotide sequence ID" value="NZ_FODJ01000001.1"/>
</dbReference>
<gene>
    <name evidence="9" type="ORF">SAMN04488134_101592</name>
</gene>
<dbReference type="PROSITE" id="PS50928">
    <property type="entry name" value="ABC_TM1"/>
    <property type="match status" value="1"/>
</dbReference>
<dbReference type="Proteomes" id="UP000199300">
    <property type="component" value="Unassembled WGS sequence"/>
</dbReference>
<dbReference type="InterPro" id="IPR035906">
    <property type="entry name" value="MetI-like_sf"/>
</dbReference>
<reference evidence="9 10" key="1">
    <citation type="submission" date="2016-10" db="EMBL/GenBank/DDBJ databases">
        <authorList>
            <person name="de Groot N.N."/>
        </authorList>
    </citation>
    <scope>NUCLEOTIDE SEQUENCE [LARGE SCALE GENOMIC DNA]</scope>
    <source>
        <strain evidence="9 10">CGMCC 1.10434</strain>
    </source>
</reference>
<evidence type="ECO:0000259" key="8">
    <source>
        <dbReference type="PROSITE" id="PS50928"/>
    </source>
</evidence>
<evidence type="ECO:0000256" key="4">
    <source>
        <dbReference type="ARBA" id="ARBA00022692"/>
    </source>
</evidence>
<dbReference type="CDD" id="cd06261">
    <property type="entry name" value="TM_PBP2"/>
    <property type="match status" value="1"/>
</dbReference>
<feature type="transmembrane region" description="Helical" evidence="7">
    <location>
        <begin position="110"/>
        <end position="130"/>
    </location>
</feature>
<feature type="transmembrane region" description="Helical" evidence="7">
    <location>
        <begin position="229"/>
        <end position="253"/>
    </location>
</feature>
<evidence type="ECO:0000256" key="7">
    <source>
        <dbReference type="RuleBase" id="RU363032"/>
    </source>
</evidence>
<feature type="transmembrane region" description="Helical" evidence="7">
    <location>
        <begin position="136"/>
        <end position="155"/>
    </location>
</feature>
<dbReference type="SUPFAM" id="SSF161098">
    <property type="entry name" value="MetI-like"/>
    <property type="match status" value="1"/>
</dbReference>
<name>A0A1H8IEA4_9BACI</name>
<feature type="transmembrane region" description="Helical" evidence="7">
    <location>
        <begin position="369"/>
        <end position="386"/>
    </location>
</feature>
<keyword evidence="2 7" id="KW-0813">Transport</keyword>
<dbReference type="PANTHER" id="PTHR30614">
    <property type="entry name" value="MEMBRANE COMPONENT OF AMINO ACID ABC TRANSPORTER"/>
    <property type="match status" value="1"/>
</dbReference>